<dbReference type="InterPro" id="IPR007497">
    <property type="entry name" value="SIMPL/DUF541"/>
</dbReference>
<reference evidence="1 2" key="1">
    <citation type="submission" date="2021-01" db="EMBL/GenBank/DDBJ databases">
        <title>Whole genome shotgun sequence of Actinoplanes palleronii NBRC 14916.</title>
        <authorList>
            <person name="Komaki H."/>
            <person name="Tamura T."/>
        </authorList>
    </citation>
    <scope>NUCLEOTIDE SEQUENCE [LARGE SCALE GENOMIC DNA]</scope>
    <source>
        <strain evidence="1 2">NBRC 14916</strain>
    </source>
</reference>
<dbReference type="InterPro" id="IPR052022">
    <property type="entry name" value="26kDa_periplasmic_antigen"/>
</dbReference>
<dbReference type="RefSeq" id="WP_373872850.1">
    <property type="nucleotide sequence ID" value="NZ_BAAATY010000008.1"/>
</dbReference>
<dbReference type="EMBL" id="BOMS01000017">
    <property type="protein sequence ID" value="GIE65244.1"/>
    <property type="molecule type" value="Genomic_DNA"/>
</dbReference>
<name>A0ABQ4B3K0_9ACTN</name>
<evidence type="ECO:0000313" key="1">
    <source>
        <dbReference type="EMBL" id="GIE65244.1"/>
    </source>
</evidence>
<evidence type="ECO:0008006" key="3">
    <source>
        <dbReference type="Google" id="ProtNLM"/>
    </source>
</evidence>
<accession>A0ABQ4B3K0</accession>
<dbReference type="Gene3D" id="3.30.110.170">
    <property type="entry name" value="Protein of unknown function (DUF541), domain 1"/>
    <property type="match status" value="1"/>
</dbReference>
<dbReference type="PANTHER" id="PTHR34387:SF1">
    <property type="entry name" value="PERIPLASMIC IMMUNOGENIC PROTEIN"/>
    <property type="match status" value="1"/>
</dbReference>
<protein>
    <recommendedName>
        <fullName evidence="3">SIMPL domain-containing protein</fullName>
    </recommendedName>
</protein>
<sequence length="218" mass="23202">MDQPVVVVRGEAVHEVPPDEATFQVTVSAADRDRPLVVRRLTERSAGIDTLLDSYDQAGLRRETSGMNVYPEFRRGEKVTRYHGQISMTVTVTDFAILGELMTRLAGDGLVSLSGPWWRLRPGSPAGAAVRRAAIGDALSRARDYAAAVGARLDRLVEISDTDGGGGAIYAARSMQVTNLSGAAADGAEPALDVTPQMQTVSAQVLLRALITNPESLG</sequence>
<keyword evidence="2" id="KW-1185">Reference proteome</keyword>
<dbReference type="PANTHER" id="PTHR34387">
    <property type="entry name" value="SLR1258 PROTEIN"/>
    <property type="match status" value="1"/>
</dbReference>
<organism evidence="1 2">
    <name type="scientific">Actinoplanes palleronii</name>
    <dbReference type="NCBI Taxonomy" id="113570"/>
    <lineage>
        <taxon>Bacteria</taxon>
        <taxon>Bacillati</taxon>
        <taxon>Actinomycetota</taxon>
        <taxon>Actinomycetes</taxon>
        <taxon>Micromonosporales</taxon>
        <taxon>Micromonosporaceae</taxon>
        <taxon>Actinoplanes</taxon>
    </lineage>
</organism>
<proteinExistence type="predicted"/>
<comment type="caution">
    <text evidence="1">The sequence shown here is derived from an EMBL/GenBank/DDBJ whole genome shotgun (WGS) entry which is preliminary data.</text>
</comment>
<dbReference type="Gene3D" id="3.30.70.2970">
    <property type="entry name" value="Protein of unknown function (DUF541), domain 2"/>
    <property type="match status" value="1"/>
</dbReference>
<gene>
    <name evidence="1" type="ORF">Apa02nite_013520</name>
</gene>
<evidence type="ECO:0000313" key="2">
    <source>
        <dbReference type="Proteomes" id="UP000624709"/>
    </source>
</evidence>
<dbReference type="Proteomes" id="UP000624709">
    <property type="component" value="Unassembled WGS sequence"/>
</dbReference>
<dbReference type="Pfam" id="PF04402">
    <property type="entry name" value="SIMPL"/>
    <property type="match status" value="1"/>
</dbReference>